<evidence type="ECO:0000313" key="1">
    <source>
        <dbReference type="EMBL" id="JAH67076.1"/>
    </source>
</evidence>
<sequence>MRLWWKCLQDLKPTSGCITLGN</sequence>
<name>A0A0E9UMU5_ANGAN</name>
<dbReference type="EMBL" id="GBXM01038333">
    <property type="protein sequence ID" value="JAH70244.1"/>
    <property type="molecule type" value="Transcribed_RNA"/>
</dbReference>
<proteinExistence type="predicted"/>
<dbReference type="EMBL" id="GBXM01041501">
    <property type="protein sequence ID" value="JAH67076.1"/>
    <property type="molecule type" value="Transcribed_RNA"/>
</dbReference>
<dbReference type="AlphaFoldDB" id="A0A0E9UMU5"/>
<organism evidence="1">
    <name type="scientific">Anguilla anguilla</name>
    <name type="common">European freshwater eel</name>
    <name type="synonym">Muraena anguilla</name>
    <dbReference type="NCBI Taxonomy" id="7936"/>
    <lineage>
        <taxon>Eukaryota</taxon>
        <taxon>Metazoa</taxon>
        <taxon>Chordata</taxon>
        <taxon>Craniata</taxon>
        <taxon>Vertebrata</taxon>
        <taxon>Euteleostomi</taxon>
        <taxon>Actinopterygii</taxon>
        <taxon>Neopterygii</taxon>
        <taxon>Teleostei</taxon>
        <taxon>Anguilliformes</taxon>
        <taxon>Anguillidae</taxon>
        <taxon>Anguilla</taxon>
    </lineage>
</organism>
<reference evidence="1" key="1">
    <citation type="submission" date="2014-11" db="EMBL/GenBank/DDBJ databases">
        <authorList>
            <person name="Amaro Gonzalez C."/>
        </authorList>
    </citation>
    <scope>NUCLEOTIDE SEQUENCE</scope>
</reference>
<protein>
    <submittedName>
        <fullName evidence="1">Uncharacterized protein</fullName>
    </submittedName>
</protein>
<reference evidence="1" key="2">
    <citation type="journal article" date="2015" name="Fish Shellfish Immunol.">
        <title>Early steps in the European eel (Anguilla anguilla)-Vibrio vulnificus interaction in the gills: Role of the RtxA13 toxin.</title>
        <authorList>
            <person name="Callol A."/>
            <person name="Pajuelo D."/>
            <person name="Ebbesson L."/>
            <person name="Teles M."/>
            <person name="MacKenzie S."/>
            <person name="Amaro C."/>
        </authorList>
    </citation>
    <scope>NUCLEOTIDE SEQUENCE</scope>
</reference>
<accession>A0A0E9UMU5</accession>